<dbReference type="EMBL" id="VSSQ01075235">
    <property type="protein sequence ID" value="MPN25892.1"/>
    <property type="molecule type" value="Genomic_DNA"/>
</dbReference>
<protein>
    <submittedName>
        <fullName evidence="1">Uncharacterized protein</fullName>
    </submittedName>
</protein>
<dbReference type="AlphaFoldDB" id="A0A645GJ22"/>
<gene>
    <name evidence="1" type="ORF">SDC9_173310</name>
</gene>
<evidence type="ECO:0000313" key="1">
    <source>
        <dbReference type="EMBL" id="MPN25892.1"/>
    </source>
</evidence>
<accession>A0A645GJ22</accession>
<name>A0A645GJ22_9ZZZZ</name>
<reference evidence="1" key="1">
    <citation type="submission" date="2019-08" db="EMBL/GenBank/DDBJ databases">
        <authorList>
            <person name="Kucharzyk K."/>
            <person name="Murdoch R.W."/>
            <person name="Higgins S."/>
            <person name="Loffler F."/>
        </authorList>
    </citation>
    <scope>NUCLEOTIDE SEQUENCE</scope>
</reference>
<proteinExistence type="predicted"/>
<comment type="caution">
    <text evidence="1">The sequence shown here is derived from an EMBL/GenBank/DDBJ whole genome shotgun (WGS) entry which is preliminary data.</text>
</comment>
<organism evidence="1">
    <name type="scientific">bioreactor metagenome</name>
    <dbReference type="NCBI Taxonomy" id="1076179"/>
    <lineage>
        <taxon>unclassified sequences</taxon>
        <taxon>metagenomes</taxon>
        <taxon>ecological metagenomes</taxon>
    </lineage>
</organism>
<sequence>MQNCFISGSVISKECVKTSDGGLVLYFLIELRLLGSRARRIYSMMTVRIGSHGRLNLDFKADVARDEEAARKLFFLITDGMVFPEQFSEIMEELAGVCTVK</sequence>